<dbReference type="EMBL" id="CP018171">
    <property type="protein sequence ID" value="APH73387.1"/>
    <property type="molecule type" value="Genomic_DNA"/>
</dbReference>
<dbReference type="Proteomes" id="UP000182840">
    <property type="component" value="Chromosome"/>
</dbReference>
<keyword evidence="2" id="KW-1185">Reference proteome</keyword>
<name>A0A1L3SVD3_9HYPH</name>
<reference evidence="2" key="1">
    <citation type="submission" date="2016-11" db="EMBL/GenBank/DDBJ databases">
        <title>Mesorhizobium oceanicum sp. nov., isolated from deep seawater in South China Sea.</title>
        <authorList>
            <person name="Fu G.-Y."/>
        </authorList>
    </citation>
    <scope>NUCLEOTIDE SEQUENCE [LARGE SCALE GENOMIC DNA]</scope>
    <source>
        <strain evidence="2">B7</strain>
    </source>
</reference>
<evidence type="ECO:0000313" key="2">
    <source>
        <dbReference type="Proteomes" id="UP000182840"/>
    </source>
</evidence>
<organism evidence="1 2">
    <name type="scientific">Aquibium oceanicum</name>
    <dbReference type="NCBI Taxonomy" id="1670800"/>
    <lineage>
        <taxon>Bacteria</taxon>
        <taxon>Pseudomonadati</taxon>
        <taxon>Pseudomonadota</taxon>
        <taxon>Alphaproteobacteria</taxon>
        <taxon>Hyphomicrobiales</taxon>
        <taxon>Phyllobacteriaceae</taxon>
        <taxon>Aquibium</taxon>
    </lineage>
</organism>
<accession>A0A1L3SVD3</accession>
<gene>
    <name evidence="1" type="ORF">BSQ44_19905</name>
</gene>
<dbReference type="STRING" id="1670800.BSQ44_19905"/>
<dbReference type="KEGG" id="meso:BSQ44_19905"/>
<sequence length="95" mass="10826">MHEPRIRIGEIVWPVAVLKVVIDLSGDRHQPRGVVSLWYDMALMIQQLRSGHEFIVEPHRARMDIMHVERIEPAVPAIVAILRIVSVNGVCIKNC</sequence>
<protein>
    <submittedName>
        <fullName evidence="1">Uncharacterized protein</fullName>
    </submittedName>
</protein>
<evidence type="ECO:0000313" key="1">
    <source>
        <dbReference type="EMBL" id="APH73387.1"/>
    </source>
</evidence>
<dbReference type="AlphaFoldDB" id="A0A1L3SVD3"/>
<proteinExistence type="predicted"/>